<evidence type="ECO:0000313" key="1">
    <source>
        <dbReference type="EMBL" id="WVZ02626.1"/>
    </source>
</evidence>
<keyword evidence="2" id="KW-1185">Reference proteome</keyword>
<protein>
    <submittedName>
        <fullName evidence="1">Uncharacterized protein</fullName>
    </submittedName>
</protein>
<organism evidence="1 2">
    <name type="scientific">Vigna mungo</name>
    <name type="common">Black gram</name>
    <name type="synonym">Phaseolus mungo</name>
    <dbReference type="NCBI Taxonomy" id="3915"/>
    <lineage>
        <taxon>Eukaryota</taxon>
        <taxon>Viridiplantae</taxon>
        <taxon>Streptophyta</taxon>
        <taxon>Embryophyta</taxon>
        <taxon>Tracheophyta</taxon>
        <taxon>Spermatophyta</taxon>
        <taxon>Magnoliopsida</taxon>
        <taxon>eudicotyledons</taxon>
        <taxon>Gunneridae</taxon>
        <taxon>Pentapetalae</taxon>
        <taxon>rosids</taxon>
        <taxon>fabids</taxon>
        <taxon>Fabales</taxon>
        <taxon>Fabaceae</taxon>
        <taxon>Papilionoideae</taxon>
        <taxon>50 kb inversion clade</taxon>
        <taxon>NPAAA clade</taxon>
        <taxon>indigoferoid/millettioid clade</taxon>
        <taxon>Phaseoleae</taxon>
        <taxon>Vigna</taxon>
    </lineage>
</organism>
<evidence type="ECO:0000313" key="2">
    <source>
        <dbReference type="Proteomes" id="UP001374535"/>
    </source>
</evidence>
<proteinExistence type="predicted"/>
<dbReference type="AlphaFoldDB" id="A0AAQ3RSJ2"/>
<gene>
    <name evidence="1" type="ORF">V8G54_023432</name>
</gene>
<feature type="non-terminal residue" evidence="1">
    <location>
        <position position="1"/>
    </location>
</feature>
<dbReference type="EMBL" id="CP144694">
    <property type="protein sequence ID" value="WVZ02626.1"/>
    <property type="molecule type" value="Genomic_DNA"/>
</dbReference>
<reference evidence="1 2" key="1">
    <citation type="journal article" date="2023" name="Life. Sci Alliance">
        <title>Evolutionary insights into 3D genome organization and epigenetic landscape of Vigna mungo.</title>
        <authorList>
            <person name="Junaid A."/>
            <person name="Singh B."/>
            <person name="Bhatia S."/>
        </authorList>
    </citation>
    <scope>NUCLEOTIDE SEQUENCE [LARGE SCALE GENOMIC DNA]</scope>
    <source>
        <strain evidence="1">Urdbean</strain>
    </source>
</reference>
<accession>A0AAQ3RSJ2</accession>
<dbReference type="Proteomes" id="UP001374535">
    <property type="component" value="Chromosome 7"/>
</dbReference>
<sequence>SNSSKLFLFFSRKLYPLTIVLQHPRNRAVSVATTVSFSRHHPVGVLEQEKASECLALPRRRSSPATASLPCCRAPSTPSPSCCLQTIAAALPSHCRRAPFCNYL</sequence>
<name>A0AAQ3RSJ2_VIGMU</name>